<evidence type="ECO:0000256" key="5">
    <source>
        <dbReference type="ARBA" id="ARBA00022842"/>
    </source>
</evidence>
<dbReference type="Proteomes" id="UP000035444">
    <property type="component" value="Unassembled WGS sequence"/>
</dbReference>
<dbReference type="PANTHER" id="PTHR20857:SF15">
    <property type="entry name" value="THIAMINE-PHOSPHATE SYNTHASE"/>
    <property type="match status" value="1"/>
</dbReference>
<dbReference type="NCBIfam" id="NF000734">
    <property type="entry name" value="PRK00043.1-5"/>
    <property type="match status" value="1"/>
</dbReference>
<dbReference type="OrthoDB" id="9794842at2"/>
<keyword evidence="4" id="KW-0479">Metal-binding</keyword>
<dbReference type="CDD" id="cd00564">
    <property type="entry name" value="TMP_TenI"/>
    <property type="match status" value="1"/>
</dbReference>
<keyword evidence="3 10" id="KW-0808">Transferase</keyword>
<dbReference type="PANTHER" id="PTHR20857">
    <property type="entry name" value="THIAMINE-PHOSPHATE PYROPHOSPHORYLASE"/>
    <property type="match status" value="1"/>
</dbReference>
<evidence type="ECO:0000256" key="7">
    <source>
        <dbReference type="ARBA" id="ARBA00047334"/>
    </source>
</evidence>
<evidence type="ECO:0000256" key="2">
    <source>
        <dbReference type="ARBA" id="ARBA00005165"/>
    </source>
</evidence>
<comment type="similarity">
    <text evidence="10">Belongs to the thiamine-phosphate synthase family.</text>
</comment>
<evidence type="ECO:0000256" key="6">
    <source>
        <dbReference type="ARBA" id="ARBA00022977"/>
    </source>
</evidence>
<evidence type="ECO:0000313" key="13">
    <source>
        <dbReference type="EMBL" id="KLN61272.1"/>
    </source>
</evidence>
<dbReference type="InterPro" id="IPR013785">
    <property type="entry name" value="Aldolase_TIM"/>
</dbReference>
<sequence>MMLNPFYQIVDDAKWLPRFLPQGLKLVQLRIKDASEDQLREQINYAQEQCHEYGAQLVVNDYWELAIELGCDFIHLGQEDLDDADIGAIRGAGLKLGISTHDEGELERALDLEPEYVALGPVYPTILKKMHWAPQGAENVSRWKEMVGDTPLVAIGGLSVERAPDIYAAGADIICVVTDVLYNDSPEERLQEWLELSTTQLEID</sequence>
<dbReference type="InterPro" id="IPR022998">
    <property type="entry name" value="ThiamineP_synth_TenI"/>
</dbReference>
<evidence type="ECO:0000259" key="12">
    <source>
        <dbReference type="Pfam" id="PF02581"/>
    </source>
</evidence>
<proteinExistence type="inferred from homology"/>
<evidence type="ECO:0000313" key="14">
    <source>
        <dbReference type="Proteomes" id="UP000035444"/>
    </source>
</evidence>
<dbReference type="PATRIC" id="fig|1489064.4.peg.2927"/>
<dbReference type="Gene3D" id="3.20.20.70">
    <property type="entry name" value="Aldolase class I"/>
    <property type="match status" value="1"/>
</dbReference>
<dbReference type="GO" id="GO:0046872">
    <property type="term" value="F:metal ion binding"/>
    <property type="evidence" value="ECO:0007669"/>
    <property type="project" value="UniProtKB-KW"/>
</dbReference>
<reference evidence="13 14" key="1">
    <citation type="submission" date="2015-03" db="EMBL/GenBank/DDBJ databases">
        <title>Genome Sequence of Kiloniella spongiae MEBiC09566, isolated from a marine sponge.</title>
        <authorList>
            <person name="Shao Z."/>
            <person name="Wang L."/>
            <person name="Li X."/>
        </authorList>
    </citation>
    <scope>NUCLEOTIDE SEQUENCE [LARGE SCALE GENOMIC DNA]</scope>
    <source>
        <strain evidence="13 14">MEBiC09566</strain>
    </source>
</reference>
<dbReference type="GO" id="GO:0005737">
    <property type="term" value="C:cytoplasm"/>
    <property type="evidence" value="ECO:0007669"/>
    <property type="project" value="TreeGrafter"/>
</dbReference>
<feature type="domain" description="Thiamine phosphate synthase/TenI" evidence="12">
    <location>
        <begin position="12"/>
        <end position="179"/>
    </location>
</feature>
<evidence type="ECO:0000256" key="11">
    <source>
        <dbReference type="RuleBase" id="RU004253"/>
    </source>
</evidence>
<dbReference type="GO" id="GO:0009229">
    <property type="term" value="P:thiamine diphosphate biosynthetic process"/>
    <property type="evidence" value="ECO:0007669"/>
    <property type="project" value="UniProtKB-UniPathway"/>
</dbReference>
<dbReference type="GO" id="GO:0004789">
    <property type="term" value="F:thiamine-phosphate diphosphorylase activity"/>
    <property type="evidence" value="ECO:0007669"/>
    <property type="project" value="UniProtKB-EC"/>
</dbReference>
<keyword evidence="5" id="KW-0460">Magnesium</keyword>
<gene>
    <name evidence="13" type="ORF">WH96_08310</name>
</gene>
<dbReference type="SUPFAM" id="SSF51391">
    <property type="entry name" value="Thiamin phosphate synthase"/>
    <property type="match status" value="1"/>
</dbReference>
<dbReference type="UniPathway" id="UPA00060">
    <property type="reaction ID" value="UER00141"/>
</dbReference>
<evidence type="ECO:0000256" key="4">
    <source>
        <dbReference type="ARBA" id="ARBA00022723"/>
    </source>
</evidence>
<keyword evidence="14" id="KW-1185">Reference proteome</keyword>
<evidence type="ECO:0000256" key="1">
    <source>
        <dbReference type="ARBA" id="ARBA00001946"/>
    </source>
</evidence>
<dbReference type="STRING" id="1489064.WH96_08310"/>
<comment type="catalytic activity">
    <reaction evidence="8 10">
        <text>2-(2-carboxy-4-methylthiazol-5-yl)ethyl phosphate + 4-amino-2-methyl-5-(diphosphooxymethyl)pyrimidine + 2 H(+) = thiamine phosphate + CO2 + diphosphate</text>
        <dbReference type="Rhea" id="RHEA:47848"/>
        <dbReference type="ChEBI" id="CHEBI:15378"/>
        <dbReference type="ChEBI" id="CHEBI:16526"/>
        <dbReference type="ChEBI" id="CHEBI:33019"/>
        <dbReference type="ChEBI" id="CHEBI:37575"/>
        <dbReference type="ChEBI" id="CHEBI:57841"/>
        <dbReference type="ChEBI" id="CHEBI:62890"/>
        <dbReference type="EC" id="2.5.1.3"/>
    </reaction>
</comment>
<dbReference type="NCBIfam" id="TIGR00693">
    <property type="entry name" value="thiE"/>
    <property type="match status" value="1"/>
</dbReference>
<evidence type="ECO:0000256" key="10">
    <source>
        <dbReference type="RuleBase" id="RU003826"/>
    </source>
</evidence>
<dbReference type="Pfam" id="PF02581">
    <property type="entry name" value="TMP-TENI"/>
    <property type="match status" value="1"/>
</dbReference>
<keyword evidence="6 10" id="KW-0784">Thiamine biosynthesis</keyword>
<dbReference type="GO" id="GO:0009228">
    <property type="term" value="P:thiamine biosynthetic process"/>
    <property type="evidence" value="ECO:0007669"/>
    <property type="project" value="UniProtKB-KW"/>
</dbReference>
<comment type="catalytic activity">
    <reaction evidence="7 10">
        <text>4-methyl-5-(2-phosphooxyethyl)-thiazole + 4-amino-2-methyl-5-(diphosphooxymethyl)pyrimidine + H(+) = thiamine phosphate + diphosphate</text>
        <dbReference type="Rhea" id="RHEA:22328"/>
        <dbReference type="ChEBI" id="CHEBI:15378"/>
        <dbReference type="ChEBI" id="CHEBI:33019"/>
        <dbReference type="ChEBI" id="CHEBI:37575"/>
        <dbReference type="ChEBI" id="CHEBI:57841"/>
        <dbReference type="ChEBI" id="CHEBI:58296"/>
        <dbReference type="EC" id="2.5.1.3"/>
    </reaction>
</comment>
<comment type="cofactor">
    <cofactor evidence="1">
        <name>Mg(2+)</name>
        <dbReference type="ChEBI" id="CHEBI:18420"/>
    </cofactor>
</comment>
<evidence type="ECO:0000256" key="9">
    <source>
        <dbReference type="ARBA" id="ARBA00047883"/>
    </source>
</evidence>
<evidence type="ECO:0000256" key="8">
    <source>
        <dbReference type="ARBA" id="ARBA00047851"/>
    </source>
</evidence>
<dbReference type="InterPro" id="IPR036206">
    <property type="entry name" value="ThiamineP_synth_sf"/>
</dbReference>
<comment type="caution">
    <text evidence="13">The sequence shown here is derived from an EMBL/GenBank/DDBJ whole genome shotgun (WGS) entry which is preliminary data.</text>
</comment>
<organism evidence="13 14">
    <name type="scientific">Kiloniella spongiae</name>
    <dbReference type="NCBI Taxonomy" id="1489064"/>
    <lineage>
        <taxon>Bacteria</taxon>
        <taxon>Pseudomonadati</taxon>
        <taxon>Pseudomonadota</taxon>
        <taxon>Alphaproteobacteria</taxon>
        <taxon>Rhodospirillales</taxon>
        <taxon>Kiloniellaceae</taxon>
        <taxon>Kiloniella</taxon>
    </lineage>
</organism>
<dbReference type="AlphaFoldDB" id="A0A0H2MKI8"/>
<dbReference type="EMBL" id="LAQL01000005">
    <property type="protein sequence ID" value="KLN61272.1"/>
    <property type="molecule type" value="Genomic_DNA"/>
</dbReference>
<comment type="pathway">
    <text evidence="2 11">Cofactor biosynthesis; thiamine diphosphate biosynthesis; thiamine phosphate from 4-amino-2-methyl-5-diphosphomethylpyrimidine and 4-methyl-5-(2-phosphoethyl)-thiazole: step 1/1.</text>
</comment>
<name>A0A0H2MKI8_9PROT</name>
<evidence type="ECO:0000256" key="3">
    <source>
        <dbReference type="ARBA" id="ARBA00022679"/>
    </source>
</evidence>
<accession>A0A0H2MKI8</accession>
<dbReference type="InterPro" id="IPR034291">
    <property type="entry name" value="TMP_synthase"/>
</dbReference>
<protein>
    <recommendedName>
        <fullName evidence="10">Thiamine-phosphate synthase</fullName>
        <ecNumber evidence="10">2.5.1.3</ecNumber>
    </recommendedName>
    <alternativeName>
        <fullName evidence="10">Thiamine-phosphate pyrophosphorylase</fullName>
    </alternativeName>
</protein>
<comment type="catalytic activity">
    <reaction evidence="9 10">
        <text>2-[(2R,5Z)-2-carboxy-4-methylthiazol-5(2H)-ylidene]ethyl phosphate + 4-amino-2-methyl-5-(diphosphooxymethyl)pyrimidine + 2 H(+) = thiamine phosphate + CO2 + diphosphate</text>
        <dbReference type="Rhea" id="RHEA:47844"/>
        <dbReference type="ChEBI" id="CHEBI:15378"/>
        <dbReference type="ChEBI" id="CHEBI:16526"/>
        <dbReference type="ChEBI" id="CHEBI:33019"/>
        <dbReference type="ChEBI" id="CHEBI:37575"/>
        <dbReference type="ChEBI" id="CHEBI:57841"/>
        <dbReference type="ChEBI" id="CHEBI:62899"/>
        <dbReference type="EC" id="2.5.1.3"/>
    </reaction>
</comment>
<dbReference type="EC" id="2.5.1.3" evidence="10"/>